<dbReference type="AlphaFoldDB" id="A0A174SCC0"/>
<proteinExistence type="predicted"/>
<name>A0A174SCC0_BACUN</name>
<keyword evidence="1" id="KW-0812">Transmembrane</keyword>
<organism evidence="2 3">
    <name type="scientific">Bacteroides uniformis</name>
    <dbReference type="NCBI Taxonomy" id="820"/>
    <lineage>
        <taxon>Bacteria</taxon>
        <taxon>Pseudomonadati</taxon>
        <taxon>Bacteroidota</taxon>
        <taxon>Bacteroidia</taxon>
        <taxon>Bacteroidales</taxon>
        <taxon>Bacteroidaceae</taxon>
        <taxon>Bacteroides</taxon>
    </lineage>
</organism>
<dbReference type="Proteomes" id="UP000095766">
    <property type="component" value="Unassembled WGS sequence"/>
</dbReference>
<dbReference type="RefSeq" id="WP_070101172.1">
    <property type="nucleotide sequence ID" value="NZ_CZAO01000012.1"/>
</dbReference>
<gene>
    <name evidence="2" type="ORF">ERS852510_02725</name>
</gene>
<keyword evidence="1" id="KW-1133">Transmembrane helix</keyword>
<evidence type="ECO:0000256" key="1">
    <source>
        <dbReference type="SAM" id="Phobius"/>
    </source>
</evidence>
<accession>A0A174SCC0</accession>
<protein>
    <recommendedName>
        <fullName evidence="4">Transmembrane protein</fullName>
    </recommendedName>
</protein>
<evidence type="ECO:0000313" key="2">
    <source>
        <dbReference type="EMBL" id="CUP93577.1"/>
    </source>
</evidence>
<evidence type="ECO:0000313" key="3">
    <source>
        <dbReference type="Proteomes" id="UP000095766"/>
    </source>
</evidence>
<sequence length="89" mass="10354">MKTRKEINGNKLLLNLPPHLIVKLVLWVALAVFGLFVWGGSFWMWFFGLWMAKCVIGAVIRFILGCMIMLISSAVMLWLFVWLLNYLIH</sequence>
<keyword evidence="1" id="KW-0472">Membrane</keyword>
<evidence type="ECO:0008006" key="4">
    <source>
        <dbReference type="Google" id="ProtNLM"/>
    </source>
</evidence>
<reference evidence="2 3" key="1">
    <citation type="submission" date="2015-09" db="EMBL/GenBank/DDBJ databases">
        <authorList>
            <consortium name="Pathogen Informatics"/>
        </authorList>
    </citation>
    <scope>NUCLEOTIDE SEQUENCE [LARGE SCALE GENOMIC DNA]</scope>
    <source>
        <strain evidence="2 3">2789STDY5834898</strain>
    </source>
</reference>
<dbReference type="EMBL" id="CZAO01000012">
    <property type="protein sequence ID" value="CUP93577.1"/>
    <property type="molecule type" value="Genomic_DNA"/>
</dbReference>
<feature type="transmembrane region" description="Helical" evidence="1">
    <location>
        <begin position="58"/>
        <end position="84"/>
    </location>
</feature>
<feature type="transmembrane region" description="Helical" evidence="1">
    <location>
        <begin position="20"/>
        <end position="46"/>
    </location>
</feature>